<reference evidence="2" key="1">
    <citation type="submission" date="2020-05" db="EMBL/GenBank/DDBJ databases">
        <authorList>
            <person name="Chiriac C."/>
            <person name="Salcher M."/>
            <person name="Ghai R."/>
            <person name="Kavagutti S V."/>
        </authorList>
    </citation>
    <scope>NUCLEOTIDE SEQUENCE</scope>
</reference>
<sequence length="179" mass="19901">MVADYPVDSINNVSNSCAPRTIGRRTTWKNADGNNTRRFSHPKSCARCNTSNMRTVTTTVVGGTKTWRVIASGNASRCWSKLAVSSADARIDDVNIYTSTCRGVVITRVICWRSLVNAIKTPVSGSCPITFAWCRNCLVNSSHHFLIHFNVSHASEMRPSCRFRCSEHHFNKVDSAELC</sequence>
<accession>A0A6J7URE6</accession>
<dbReference type="EMBL" id="CAFBQU010000046">
    <property type="protein sequence ID" value="CAB5067058.1"/>
    <property type="molecule type" value="Genomic_DNA"/>
</dbReference>
<evidence type="ECO:0000313" key="1">
    <source>
        <dbReference type="EMBL" id="CAB5012412.1"/>
    </source>
</evidence>
<dbReference type="EMBL" id="CAFBPN010000010">
    <property type="protein sequence ID" value="CAB5012412.1"/>
    <property type="molecule type" value="Genomic_DNA"/>
</dbReference>
<dbReference type="AlphaFoldDB" id="A0A6J7URE6"/>
<evidence type="ECO:0000313" key="2">
    <source>
        <dbReference type="EMBL" id="CAB5067058.1"/>
    </source>
</evidence>
<organism evidence="2">
    <name type="scientific">freshwater metagenome</name>
    <dbReference type="NCBI Taxonomy" id="449393"/>
    <lineage>
        <taxon>unclassified sequences</taxon>
        <taxon>metagenomes</taxon>
        <taxon>ecological metagenomes</taxon>
    </lineage>
</organism>
<name>A0A6J7URE6_9ZZZZ</name>
<protein>
    <submittedName>
        <fullName evidence="2">Unannotated protein</fullName>
    </submittedName>
</protein>
<gene>
    <name evidence="1" type="ORF">UFOPK4098_00367</name>
    <name evidence="2" type="ORF">UFOPK4347_01371</name>
</gene>
<proteinExistence type="predicted"/>